<protein>
    <submittedName>
        <fullName evidence="1">Uncharacterized protein</fullName>
    </submittedName>
</protein>
<evidence type="ECO:0000313" key="1">
    <source>
        <dbReference type="EMBL" id="CAK8697763.1"/>
    </source>
</evidence>
<comment type="caution">
    <text evidence="1">The sequence shown here is derived from an EMBL/GenBank/DDBJ whole genome shotgun (WGS) entry which is preliminary data.</text>
</comment>
<evidence type="ECO:0000313" key="2">
    <source>
        <dbReference type="Proteomes" id="UP001642483"/>
    </source>
</evidence>
<gene>
    <name evidence="1" type="ORF">CVLEPA_LOCUS31268</name>
</gene>
<proteinExistence type="predicted"/>
<name>A0ABP0H177_CLALP</name>
<accession>A0ABP0H177</accession>
<reference evidence="1 2" key="1">
    <citation type="submission" date="2024-02" db="EMBL/GenBank/DDBJ databases">
        <authorList>
            <person name="Daric V."/>
            <person name="Darras S."/>
        </authorList>
    </citation>
    <scope>NUCLEOTIDE SEQUENCE [LARGE SCALE GENOMIC DNA]</scope>
</reference>
<organism evidence="1 2">
    <name type="scientific">Clavelina lepadiformis</name>
    <name type="common">Light-bulb sea squirt</name>
    <name type="synonym">Ascidia lepadiformis</name>
    <dbReference type="NCBI Taxonomy" id="159417"/>
    <lineage>
        <taxon>Eukaryota</taxon>
        <taxon>Metazoa</taxon>
        <taxon>Chordata</taxon>
        <taxon>Tunicata</taxon>
        <taxon>Ascidiacea</taxon>
        <taxon>Aplousobranchia</taxon>
        <taxon>Clavelinidae</taxon>
        <taxon>Clavelina</taxon>
    </lineage>
</organism>
<keyword evidence="2" id="KW-1185">Reference proteome</keyword>
<dbReference type="Proteomes" id="UP001642483">
    <property type="component" value="Unassembled WGS sequence"/>
</dbReference>
<dbReference type="EMBL" id="CAWYQH010000174">
    <property type="protein sequence ID" value="CAK8697763.1"/>
    <property type="molecule type" value="Genomic_DNA"/>
</dbReference>
<sequence>MYLPGVIIGNYYTDSNRNYQKDFSSLKPDREDKVQGLRHRLAFEFSIGMLNKRKFSFAMNQTFTYNIASFATGFADAYRSMNHGKNNYLKLLWNN</sequence>